<keyword evidence="7" id="KW-1185">Reference proteome</keyword>
<evidence type="ECO:0000313" key="7">
    <source>
        <dbReference type="Proteomes" id="UP000003178"/>
    </source>
</evidence>
<keyword evidence="3 4" id="KW-0067">ATP-binding</keyword>
<dbReference type="GO" id="GO:0005524">
    <property type="term" value="F:ATP binding"/>
    <property type="evidence" value="ECO:0007669"/>
    <property type="project" value="UniProtKB-KW"/>
</dbReference>
<dbReference type="Proteomes" id="UP000003178">
    <property type="component" value="Unassembled WGS sequence"/>
</dbReference>
<dbReference type="eggNOG" id="COG0212">
    <property type="taxonomic scope" value="Bacteria"/>
</dbReference>
<organism evidence="6 7">
    <name type="scientific">Peptacetobacter hiranonis (strain DSM 13275 / JCM 10541 / KCTC 15199 / TO-931)</name>
    <name type="common">Clostridium hiranonis</name>
    <dbReference type="NCBI Taxonomy" id="500633"/>
    <lineage>
        <taxon>Bacteria</taxon>
        <taxon>Bacillati</taxon>
        <taxon>Bacillota</taxon>
        <taxon>Clostridia</taxon>
        <taxon>Peptostreptococcales</taxon>
        <taxon>Peptostreptococcaceae</taxon>
        <taxon>Peptacetobacter</taxon>
    </lineage>
</organism>
<dbReference type="SUPFAM" id="SSF100950">
    <property type="entry name" value="NagB/RpiA/CoA transferase-like"/>
    <property type="match status" value="1"/>
</dbReference>
<dbReference type="PANTHER" id="PTHR23407:SF1">
    <property type="entry name" value="5-FORMYLTETRAHYDROFOLATE CYCLO-LIGASE"/>
    <property type="match status" value="1"/>
</dbReference>
<evidence type="ECO:0000256" key="3">
    <source>
        <dbReference type="ARBA" id="ARBA00022840"/>
    </source>
</evidence>
<dbReference type="Pfam" id="PF01812">
    <property type="entry name" value="5-FTHF_cyc-lig"/>
    <property type="match status" value="1"/>
</dbReference>
<gene>
    <name evidence="6" type="ORF">CLOHIR_02219</name>
</gene>
<evidence type="ECO:0000313" key="6">
    <source>
        <dbReference type="EMBL" id="EEA84135.1"/>
    </source>
</evidence>
<evidence type="ECO:0000256" key="2">
    <source>
        <dbReference type="ARBA" id="ARBA00022741"/>
    </source>
</evidence>
<dbReference type="STRING" id="500633.CLOHIR_02219"/>
<dbReference type="GO" id="GO:0035999">
    <property type="term" value="P:tetrahydrofolate interconversion"/>
    <property type="evidence" value="ECO:0007669"/>
    <property type="project" value="TreeGrafter"/>
</dbReference>
<dbReference type="OrthoDB" id="9801938at2"/>
<dbReference type="GO" id="GO:0030272">
    <property type="term" value="F:5-formyltetrahydrofolate cyclo-ligase activity"/>
    <property type="evidence" value="ECO:0007669"/>
    <property type="project" value="UniProtKB-EC"/>
</dbReference>
<comment type="cofactor">
    <cofactor evidence="5">
        <name>Mg(2+)</name>
        <dbReference type="ChEBI" id="CHEBI:18420"/>
    </cofactor>
</comment>
<comment type="caution">
    <text evidence="6">The sequence shown here is derived from an EMBL/GenBank/DDBJ whole genome shotgun (WGS) entry which is preliminary data.</text>
</comment>
<dbReference type="GO" id="GO:0009396">
    <property type="term" value="P:folic acid-containing compound biosynthetic process"/>
    <property type="evidence" value="ECO:0007669"/>
    <property type="project" value="TreeGrafter"/>
</dbReference>
<dbReference type="EMBL" id="ABWP01000088">
    <property type="protein sequence ID" value="EEA84135.1"/>
    <property type="molecule type" value="Genomic_DNA"/>
</dbReference>
<dbReference type="InterPro" id="IPR002698">
    <property type="entry name" value="FTHF_cligase"/>
</dbReference>
<dbReference type="GO" id="GO:0046872">
    <property type="term" value="F:metal ion binding"/>
    <property type="evidence" value="ECO:0007669"/>
    <property type="project" value="UniProtKB-KW"/>
</dbReference>
<protein>
    <recommendedName>
        <fullName evidence="5">5-formyltetrahydrofolate cyclo-ligase</fullName>
        <ecNumber evidence="5">6.3.3.2</ecNumber>
    </recommendedName>
</protein>
<dbReference type="NCBIfam" id="TIGR02727">
    <property type="entry name" value="MTHFS_bact"/>
    <property type="match status" value="1"/>
</dbReference>
<name>B6G257_PEPHT</name>
<dbReference type="InterPro" id="IPR024185">
    <property type="entry name" value="FTHF_cligase-like_sf"/>
</dbReference>
<feature type="binding site" evidence="4">
    <location>
        <begin position="157"/>
        <end position="165"/>
    </location>
    <ligand>
        <name>ATP</name>
        <dbReference type="ChEBI" id="CHEBI:30616"/>
    </ligand>
</feature>
<keyword evidence="6" id="KW-0436">Ligase</keyword>
<sequence length="210" mass="24058">MKYFYFRKDVNIISSLDLINSIKTAKTKNSLRKAVLSFRNSLDKSSVLSMSNDIFKQFLSIEKIQTSSRFMLYVDFRNEVATREITSDLLDLGKEVYLPVTLKEEKKLIPKRIFSLDDLVPGAYGILEPNVDAPIIDPSLLDVVVVPGSAFDKNGYRTGYGGGYYDRFLENTDAIRVGVCFDFQLVDDVFPEEHDKKMDFIITEKNFLNF</sequence>
<feature type="binding site" evidence="4">
    <location>
        <begin position="28"/>
        <end position="32"/>
    </location>
    <ligand>
        <name>ATP</name>
        <dbReference type="ChEBI" id="CHEBI:30616"/>
    </ligand>
</feature>
<keyword evidence="2 4" id="KW-0547">Nucleotide-binding</keyword>
<dbReference type="RefSeq" id="WP_006441059.1">
    <property type="nucleotide sequence ID" value="NZ_DS995362.1"/>
</dbReference>
<feature type="binding site" evidence="4">
    <location>
        <position position="79"/>
    </location>
    <ligand>
        <name>substrate</name>
    </ligand>
</feature>
<dbReference type="HOGENOM" id="CLU_066245_1_1_9"/>
<comment type="similarity">
    <text evidence="1 5">Belongs to the 5-formyltetrahydrofolate cyclo-ligase family.</text>
</comment>
<dbReference type="PIRSF" id="PIRSF006806">
    <property type="entry name" value="FTHF_cligase"/>
    <property type="match status" value="1"/>
</dbReference>
<evidence type="ECO:0000256" key="4">
    <source>
        <dbReference type="PIRSR" id="PIRSR006806-1"/>
    </source>
</evidence>
<dbReference type="PANTHER" id="PTHR23407">
    <property type="entry name" value="ATPASE INHIBITOR/5-FORMYLTETRAHYDROFOLATE CYCLO-LIGASE"/>
    <property type="match status" value="1"/>
</dbReference>
<dbReference type="AlphaFoldDB" id="B6G257"/>
<keyword evidence="5" id="KW-0479">Metal-binding</keyword>
<feature type="binding site" evidence="4">
    <location>
        <position position="74"/>
    </location>
    <ligand>
        <name>substrate</name>
    </ligand>
</feature>
<accession>B6G257</accession>
<comment type="catalytic activity">
    <reaction evidence="5">
        <text>(6S)-5-formyl-5,6,7,8-tetrahydrofolate + ATP = (6R)-5,10-methenyltetrahydrofolate + ADP + phosphate</text>
        <dbReference type="Rhea" id="RHEA:10488"/>
        <dbReference type="ChEBI" id="CHEBI:30616"/>
        <dbReference type="ChEBI" id="CHEBI:43474"/>
        <dbReference type="ChEBI" id="CHEBI:57455"/>
        <dbReference type="ChEBI" id="CHEBI:57457"/>
        <dbReference type="ChEBI" id="CHEBI:456216"/>
        <dbReference type="EC" id="6.3.3.2"/>
    </reaction>
</comment>
<evidence type="ECO:0000256" key="1">
    <source>
        <dbReference type="ARBA" id="ARBA00010638"/>
    </source>
</evidence>
<keyword evidence="5" id="KW-0460">Magnesium</keyword>
<dbReference type="EC" id="6.3.3.2" evidence="5"/>
<dbReference type="InterPro" id="IPR037171">
    <property type="entry name" value="NagB/RpiA_transferase-like"/>
</dbReference>
<reference evidence="6 7" key="1">
    <citation type="submission" date="2008-09" db="EMBL/GenBank/DDBJ databases">
        <authorList>
            <person name="Fulton L."/>
            <person name="Clifton S."/>
            <person name="Fulton B."/>
            <person name="Xu J."/>
            <person name="Minx P."/>
            <person name="Pepin K.H."/>
            <person name="Johnson M."/>
            <person name="Thiruvilangam P."/>
            <person name="Bhonagiri V."/>
            <person name="Nash W.E."/>
            <person name="Mardis E.R."/>
            <person name="Wilson R.K."/>
        </authorList>
    </citation>
    <scope>NUCLEOTIDE SEQUENCE [LARGE SCALE GENOMIC DNA]</scope>
    <source>
        <strain evidence="6 7">DSM 13275</strain>
    </source>
</reference>
<proteinExistence type="inferred from homology"/>
<evidence type="ECO:0000256" key="5">
    <source>
        <dbReference type="RuleBase" id="RU361279"/>
    </source>
</evidence>
<dbReference type="Gene3D" id="3.40.50.10420">
    <property type="entry name" value="NagB/RpiA/CoA transferase-like"/>
    <property type="match status" value="1"/>
</dbReference>
<reference evidence="6 7" key="2">
    <citation type="submission" date="2008-10" db="EMBL/GenBank/DDBJ databases">
        <title>Draft genome sequence of Clostridium hiranonis (DSM 13275).</title>
        <authorList>
            <person name="Sudarsanam P."/>
            <person name="Ley R."/>
            <person name="Guruge J."/>
            <person name="Turnbaugh P.J."/>
            <person name="Mahowald M."/>
            <person name="Liep D."/>
            <person name="Gordon J."/>
        </authorList>
    </citation>
    <scope>NUCLEOTIDE SEQUENCE [LARGE SCALE GENOMIC DNA]</scope>
    <source>
        <strain evidence="6 7">DSM 13275</strain>
    </source>
</reference>